<dbReference type="PANTHER" id="PTHR35506">
    <property type="entry name" value="OS02G0135600 PROTEIN"/>
    <property type="match status" value="1"/>
</dbReference>
<dbReference type="InParanoid" id="F0ZII0"/>
<protein>
    <submittedName>
        <fullName evidence="1">Uncharacterized protein</fullName>
    </submittedName>
</protein>
<dbReference type="EMBL" id="GL871032">
    <property type="protein sequence ID" value="EGC36266.1"/>
    <property type="molecule type" value="Genomic_DNA"/>
</dbReference>
<dbReference type="KEGG" id="dpp:DICPUDRAFT_87495"/>
<dbReference type="OrthoDB" id="61155at2759"/>
<dbReference type="VEuPathDB" id="AmoebaDB:DICPUDRAFT_87495"/>
<dbReference type="eggNOG" id="ENOG502RF8V">
    <property type="taxonomic scope" value="Eukaryota"/>
</dbReference>
<organism evidence="1 2">
    <name type="scientific">Dictyostelium purpureum</name>
    <name type="common">Slime mold</name>
    <dbReference type="NCBI Taxonomy" id="5786"/>
    <lineage>
        <taxon>Eukaryota</taxon>
        <taxon>Amoebozoa</taxon>
        <taxon>Evosea</taxon>
        <taxon>Eumycetozoa</taxon>
        <taxon>Dictyostelia</taxon>
        <taxon>Dictyosteliales</taxon>
        <taxon>Dictyosteliaceae</taxon>
        <taxon>Dictyostelium</taxon>
    </lineage>
</organism>
<name>F0ZII0_DICPU</name>
<sequence length="270" mass="31562">MSFKKSILFWVDGVLNNTYNEKELYDSLELKTLDTIVSEGCVGQLLYSNNENQEKYTENELKELLGFNINETLTESLFKEKYMNLKIKFISNVEKELNIFENSVILKELNQEFFEKEIKECSEDMIIVHYQCKSNQLKERREHLVNLDSFLSNSILSPSIPNDYYLLNIIIGYNETTINVPLTEQQQSNITPQWFSQPPKSFNFLNSNIINPRMTSPLFTIEYNPTMTRKDYSCSFKESEFIKGSNGKILLIQHFREVAFKLGKVPKYGA</sequence>
<accession>F0ZII0</accession>
<gene>
    <name evidence="1" type="ORF">DICPUDRAFT_87495</name>
</gene>
<dbReference type="GeneID" id="10501025"/>
<keyword evidence="2" id="KW-1185">Reference proteome</keyword>
<reference evidence="2" key="1">
    <citation type="journal article" date="2011" name="Genome Biol.">
        <title>Comparative genomics of the social amoebae Dictyostelium discoideum and Dictyostelium purpureum.</title>
        <authorList>
            <consortium name="US DOE Joint Genome Institute (JGI-PGF)"/>
            <person name="Sucgang R."/>
            <person name="Kuo A."/>
            <person name="Tian X."/>
            <person name="Salerno W."/>
            <person name="Parikh A."/>
            <person name="Feasley C.L."/>
            <person name="Dalin E."/>
            <person name="Tu H."/>
            <person name="Huang E."/>
            <person name="Barry K."/>
            <person name="Lindquist E."/>
            <person name="Shapiro H."/>
            <person name="Bruce D."/>
            <person name="Schmutz J."/>
            <person name="Salamov A."/>
            <person name="Fey P."/>
            <person name="Gaudet P."/>
            <person name="Anjard C."/>
            <person name="Babu M.M."/>
            <person name="Basu S."/>
            <person name="Bushmanova Y."/>
            <person name="van der Wel H."/>
            <person name="Katoh-Kurasawa M."/>
            <person name="Dinh C."/>
            <person name="Coutinho P.M."/>
            <person name="Saito T."/>
            <person name="Elias M."/>
            <person name="Schaap P."/>
            <person name="Kay R.R."/>
            <person name="Henrissat B."/>
            <person name="Eichinger L."/>
            <person name="Rivero F."/>
            <person name="Putnam N.H."/>
            <person name="West C.M."/>
            <person name="Loomis W.F."/>
            <person name="Chisholm R.L."/>
            <person name="Shaulsky G."/>
            <person name="Strassmann J.E."/>
            <person name="Queller D.C."/>
            <person name="Kuspa A."/>
            <person name="Grigoriev I.V."/>
        </authorList>
    </citation>
    <scope>NUCLEOTIDE SEQUENCE [LARGE SCALE GENOMIC DNA]</scope>
    <source>
        <strain evidence="2">QSDP1</strain>
    </source>
</reference>
<proteinExistence type="predicted"/>
<dbReference type="Proteomes" id="UP000001064">
    <property type="component" value="Unassembled WGS sequence"/>
</dbReference>
<dbReference type="AlphaFoldDB" id="F0ZII0"/>
<evidence type="ECO:0000313" key="2">
    <source>
        <dbReference type="Proteomes" id="UP000001064"/>
    </source>
</evidence>
<dbReference type="PANTHER" id="PTHR35506:SF1">
    <property type="entry name" value="OS02G0135600 PROTEIN"/>
    <property type="match status" value="1"/>
</dbReference>
<evidence type="ECO:0000313" key="1">
    <source>
        <dbReference type="EMBL" id="EGC36266.1"/>
    </source>
</evidence>
<dbReference type="OMA" id="CESEFIN"/>
<dbReference type="RefSeq" id="XP_003287212.1">
    <property type="nucleotide sequence ID" value="XM_003287164.1"/>
</dbReference>